<feature type="region of interest" description="Disordered" evidence="1">
    <location>
        <begin position="40"/>
        <end position="122"/>
    </location>
</feature>
<protein>
    <submittedName>
        <fullName evidence="2">Uncharacterized protein</fullName>
    </submittedName>
</protein>
<evidence type="ECO:0000256" key="1">
    <source>
        <dbReference type="SAM" id="MobiDB-lite"/>
    </source>
</evidence>
<feature type="compositionally biased region" description="Polar residues" evidence="1">
    <location>
        <begin position="110"/>
        <end position="119"/>
    </location>
</feature>
<sequence length="285" mass="30774">MTPDVIRRQYLEAMGITAWASRYQLPNARPTEACEWEDAPAVTPPRERLHALLDDAPAPRSRHQSAEGDSTPAATGSALSPSSAPAAVRALLGQPPAPDNKPADAPVTAAQESSTQEKSPVSKVEPLTFSLSCICVGGRWLSLHEGEITPIEQQLLANMLRAAGVLNGEMPAVTYFKWPPMANTFTPQEPLEEAQDGVAAFIAGAAGRQGWQLERLLWWGADELADDSPLARVMAVSQQQSKTLSLPVWQGPALRTLAEHASAKRKLWPALVSLGQQWRAEVVIQ</sequence>
<evidence type="ECO:0000313" key="3">
    <source>
        <dbReference type="Proteomes" id="UP000663479"/>
    </source>
</evidence>
<reference evidence="2" key="1">
    <citation type="submission" date="2020-12" db="EMBL/GenBank/DDBJ databases">
        <title>Genome reconstruction of Halomonas venusta strain DSM 4743.</title>
        <authorList>
            <person name="Aguirre-Garrido J.F."/>
            <person name="Hernandez-Soto L.M."/>
            <person name="Martinez-Abarca F."/>
        </authorList>
    </citation>
    <scope>NUCLEOTIDE SEQUENCE</scope>
    <source>
        <strain evidence="2">4743</strain>
    </source>
</reference>
<dbReference type="Proteomes" id="UP000663479">
    <property type="component" value="Chromosome"/>
</dbReference>
<organism evidence="2 3">
    <name type="scientific">Vreelandella venusta</name>
    <dbReference type="NCBI Taxonomy" id="44935"/>
    <lineage>
        <taxon>Bacteria</taxon>
        <taxon>Pseudomonadati</taxon>
        <taxon>Pseudomonadota</taxon>
        <taxon>Gammaproteobacteria</taxon>
        <taxon>Oceanospirillales</taxon>
        <taxon>Halomonadaceae</taxon>
        <taxon>Vreelandella</taxon>
    </lineage>
</organism>
<evidence type="ECO:0000313" key="2">
    <source>
        <dbReference type="EMBL" id="QRL03833.1"/>
    </source>
</evidence>
<dbReference type="AlphaFoldDB" id="A0AAQ0CGY8"/>
<name>A0AAQ0CGY8_9GAMM</name>
<gene>
    <name evidence="2" type="ORF">JDS37_02400</name>
</gene>
<feature type="compositionally biased region" description="Low complexity" evidence="1">
    <location>
        <begin position="70"/>
        <end position="92"/>
    </location>
</feature>
<accession>A0AAQ0CGY8</accession>
<dbReference type="RefSeq" id="WP_146944130.1">
    <property type="nucleotide sequence ID" value="NZ_BJUL01000008.1"/>
</dbReference>
<proteinExistence type="predicted"/>
<dbReference type="EMBL" id="CP066539">
    <property type="protein sequence ID" value="QRL03833.1"/>
    <property type="molecule type" value="Genomic_DNA"/>
</dbReference>